<dbReference type="PANTHER" id="PTHR43194">
    <property type="entry name" value="HYDROLASE ALPHA/BETA FOLD FAMILY"/>
    <property type="match status" value="1"/>
</dbReference>
<sequence>PYTFTRYCDDIAVVVRQLGLDKFHLLGWSMGGTIAVKYCLEKAGLLPESLILLSATPRFVAKTRNLGVGQHPAAVVKMKRMIEADPEAGLRGFIQLFFESGEEIDEGRREEIENALMPFNFPPSGQALLDTLKEYSATDLIGPPISPGSYDGRILVIYGSQDKICPPGGQKLWSDMFVKAKTFCIESAGHAPHLTRRHEVADRITRFILEAV</sequence>
<organism evidence="2">
    <name type="scientific">hydrothermal vent metagenome</name>
    <dbReference type="NCBI Taxonomy" id="652676"/>
    <lineage>
        <taxon>unclassified sequences</taxon>
        <taxon>metagenomes</taxon>
        <taxon>ecological metagenomes</taxon>
    </lineage>
</organism>
<dbReference type="SUPFAM" id="SSF53474">
    <property type="entry name" value="alpha/beta-Hydrolases"/>
    <property type="match status" value="1"/>
</dbReference>
<evidence type="ECO:0000259" key="1">
    <source>
        <dbReference type="Pfam" id="PF00561"/>
    </source>
</evidence>
<proteinExistence type="predicted"/>
<gene>
    <name evidence="2" type="ORF">MNBD_NITROSPINAE03-1575</name>
</gene>
<dbReference type="AlphaFoldDB" id="A0A3B1BQU2"/>
<dbReference type="PANTHER" id="PTHR43194:SF2">
    <property type="entry name" value="PEROXISOMAL MEMBRANE PROTEIN LPX1"/>
    <property type="match status" value="1"/>
</dbReference>
<dbReference type="InterPro" id="IPR050228">
    <property type="entry name" value="Carboxylesterase_BioH"/>
</dbReference>
<feature type="non-terminal residue" evidence="2">
    <location>
        <position position="1"/>
    </location>
</feature>
<accession>A0A3B1BQU2</accession>
<dbReference type="EMBL" id="UOGB01000072">
    <property type="protein sequence ID" value="VAX16921.1"/>
    <property type="molecule type" value="Genomic_DNA"/>
</dbReference>
<dbReference type="InterPro" id="IPR000073">
    <property type="entry name" value="AB_hydrolase_1"/>
</dbReference>
<evidence type="ECO:0000313" key="2">
    <source>
        <dbReference type="EMBL" id="VAX16921.1"/>
    </source>
</evidence>
<name>A0A3B1BQU2_9ZZZZ</name>
<dbReference type="InterPro" id="IPR029058">
    <property type="entry name" value="AB_hydrolase_fold"/>
</dbReference>
<reference evidence="2" key="1">
    <citation type="submission" date="2018-06" db="EMBL/GenBank/DDBJ databases">
        <authorList>
            <person name="Zhirakovskaya E."/>
        </authorList>
    </citation>
    <scope>NUCLEOTIDE SEQUENCE</scope>
</reference>
<dbReference type="Gene3D" id="3.40.50.1820">
    <property type="entry name" value="alpha/beta hydrolase"/>
    <property type="match status" value="1"/>
</dbReference>
<protein>
    <recommendedName>
        <fullName evidence="1">AB hydrolase-1 domain-containing protein</fullName>
    </recommendedName>
</protein>
<dbReference type="Pfam" id="PF00561">
    <property type="entry name" value="Abhydrolase_1"/>
    <property type="match status" value="1"/>
</dbReference>
<feature type="domain" description="AB hydrolase-1" evidence="1">
    <location>
        <begin position="2"/>
        <end position="195"/>
    </location>
</feature>